<evidence type="ECO:0000313" key="3">
    <source>
        <dbReference type="Proteomes" id="UP000237003"/>
    </source>
</evidence>
<dbReference type="RefSeq" id="WP_103775764.1">
    <property type="nucleotide sequence ID" value="NZ_PQLX01000015.1"/>
</dbReference>
<keyword evidence="1" id="KW-0812">Transmembrane</keyword>
<comment type="caution">
    <text evidence="2">The sequence shown here is derived from an EMBL/GenBank/DDBJ whole genome shotgun (WGS) entry which is preliminary data.</text>
</comment>
<accession>A0A2S4RQZ7</accession>
<dbReference type="EMBL" id="PQLX01000015">
    <property type="protein sequence ID" value="POU60215.1"/>
    <property type="molecule type" value="Genomic_DNA"/>
</dbReference>
<keyword evidence="1" id="KW-1133">Transmembrane helix</keyword>
<evidence type="ECO:0000313" key="2">
    <source>
        <dbReference type="EMBL" id="POU60215.1"/>
    </source>
</evidence>
<sequence length="364" mass="42064">MKRFSKFFSPPEEISIPAKPRFWLWGGISLFISFVFISIFIFMKLSFLEFSKWNVFVVFLFLFSVVLVGRFTLYERKKLHAKTWNKERELCIAEFDEYMKKGLYLTHFVLLTENGTETNAQLVWRGESALLNKNDEAIPPDIEKILARTKDAFYKFTSACKDVLSNSRIFILSNLEKEELSFFVCGFSVFLEGFNLSKNVNIIDTNNEPDFFDKWVDEWSETSTPVLLFVVEHSSRTGSESVMIFLFNGNNEKQVSIKVHRSLKYSGVNSLRDAVKWSDSEVIEAIWYSGSEEFLSMGIGSFIENDILEDKPRVINVDEYFGHAHKFSEWYLLALASEWGRNSKKKQLVISNGGNPIVQAISVC</sequence>
<feature type="transmembrane region" description="Helical" evidence="1">
    <location>
        <begin position="21"/>
        <end position="43"/>
    </location>
</feature>
<evidence type="ECO:0000256" key="1">
    <source>
        <dbReference type="SAM" id="Phobius"/>
    </source>
</evidence>
<reference evidence="2 3" key="1">
    <citation type="submission" date="2018-01" db="EMBL/GenBank/DDBJ databases">
        <title>Complete genome sequences of 14 Citrobacter spp. isolated from plant in Canada.</title>
        <authorList>
            <person name="Bhandare S.G."/>
            <person name="Colavecchio A."/>
            <person name="Jeukens J."/>
            <person name="Emond-Rheault J.-G."/>
            <person name="Freschi L."/>
            <person name="Hamel J."/>
            <person name="Kukavica-Ibrulj I."/>
            <person name="Levesque R."/>
            <person name="Goodridge L."/>
        </authorList>
    </citation>
    <scope>NUCLEOTIDE SEQUENCE [LARGE SCALE GENOMIC DNA]</scope>
    <source>
        <strain evidence="2 3">S1285</strain>
    </source>
</reference>
<organism evidence="2 3">
    <name type="scientific">Citrobacter amalonaticus</name>
    <dbReference type="NCBI Taxonomy" id="35703"/>
    <lineage>
        <taxon>Bacteria</taxon>
        <taxon>Pseudomonadati</taxon>
        <taxon>Pseudomonadota</taxon>
        <taxon>Gammaproteobacteria</taxon>
        <taxon>Enterobacterales</taxon>
        <taxon>Enterobacteriaceae</taxon>
        <taxon>Citrobacter</taxon>
    </lineage>
</organism>
<gene>
    <name evidence="2" type="ORF">C3430_25940</name>
</gene>
<feature type="transmembrane region" description="Helical" evidence="1">
    <location>
        <begin position="55"/>
        <end position="73"/>
    </location>
</feature>
<keyword evidence="1" id="KW-0472">Membrane</keyword>
<name>A0A2S4RQZ7_CITAM</name>
<dbReference type="AlphaFoldDB" id="A0A2S4RQZ7"/>
<dbReference type="Proteomes" id="UP000237003">
    <property type="component" value="Unassembled WGS sequence"/>
</dbReference>
<protein>
    <submittedName>
        <fullName evidence="2">Uncharacterized protein</fullName>
    </submittedName>
</protein>
<proteinExistence type="predicted"/>